<dbReference type="EMBL" id="JBBUTH010000001">
    <property type="protein sequence ID" value="MEK8049022.1"/>
    <property type="molecule type" value="Genomic_DNA"/>
</dbReference>
<proteinExistence type="predicted"/>
<accession>A0ABU9CEM0</accession>
<organism evidence="2 3">
    <name type="scientific">Pseudaquabacterium inlustre</name>
    <dbReference type="NCBI Taxonomy" id="2984192"/>
    <lineage>
        <taxon>Bacteria</taxon>
        <taxon>Pseudomonadati</taxon>
        <taxon>Pseudomonadota</taxon>
        <taxon>Betaproteobacteria</taxon>
        <taxon>Burkholderiales</taxon>
        <taxon>Sphaerotilaceae</taxon>
        <taxon>Pseudaquabacterium</taxon>
    </lineage>
</organism>
<evidence type="ECO:0000313" key="2">
    <source>
        <dbReference type="EMBL" id="MEK8049022.1"/>
    </source>
</evidence>
<name>A0ABU9CEM0_9BURK</name>
<reference evidence="2 3" key="1">
    <citation type="submission" date="2024-04" db="EMBL/GenBank/DDBJ databases">
        <title>Novel species of the genus Ideonella isolated from streams.</title>
        <authorList>
            <person name="Lu H."/>
        </authorList>
    </citation>
    <scope>NUCLEOTIDE SEQUENCE [LARGE SCALE GENOMIC DNA]</scope>
    <source>
        <strain evidence="2 3">DXS22W</strain>
    </source>
</reference>
<evidence type="ECO:0008006" key="4">
    <source>
        <dbReference type="Google" id="ProtNLM"/>
    </source>
</evidence>
<comment type="caution">
    <text evidence="2">The sequence shown here is derived from an EMBL/GenBank/DDBJ whole genome shotgun (WGS) entry which is preliminary data.</text>
</comment>
<feature type="region of interest" description="Disordered" evidence="1">
    <location>
        <begin position="15"/>
        <end position="34"/>
    </location>
</feature>
<keyword evidence="3" id="KW-1185">Reference proteome</keyword>
<dbReference type="Proteomes" id="UP001365405">
    <property type="component" value="Unassembled WGS sequence"/>
</dbReference>
<gene>
    <name evidence="2" type="ORF">AACH10_02105</name>
</gene>
<sequence length="192" mass="20382">MGILAGWGQWVGRGGARASEPVAPSPAPGPGPAQALRAVDERIAAFCDKYSPDIAAQMREARARLHALVPRGYELVYDTRDALVLAIGPTPRSADALLSVVGYPRWVGLFFLHGSGLQAPAGLLQPAGDDRLGLRLRSAADLSRPDVQALLQQAMAARAAAFRSAPPLVTLIKAQALQQRSRRPGRTPRPTV</sequence>
<evidence type="ECO:0000313" key="3">
    <source>
        <dbReference type="Proteomes" id="UP001365405"/>
    </source>
</evidence>
<dbReference type="RefSeq" id="WP_341408696.1">
    <property type="nucleotide sequence ID" value="NZ_JBBUTH010000001.1"/>
</dbReference>
<evidence type="ECO:0000256" key="1">
    <source>
        <dbReference type="SAM" id="MobiDB-lite"/>
    </source>
</evidence>
<protein>
    <recommendedName>
        <fullName evidence="4">YdhG-like domain-containing protein</fullName>
    </recommendedName>
</protein>